<feature type="region of interest" description="Disordered" evidence="1">
    <location>
        <begin position="1"/>
        <end position="34"/>
    </location>
</feature>
<dbReference type="Proteomes" id="UP001501822">
    <property type="component" value="Unassembled WGS sequence"/>
</dbReference>
<evidence type="ECO:0000256" key="1">
    <source>
        <dbReference type="SAM" id="MobiDB-lite"/>
    </source>
</evidence>
<feature type="compositionally biased region" description="Low complexity" evidence="1">
    <location>
        <begin position="9"/>
        <end position="26"/>
    </location>
</feature>
<name>A0ABN0W590_9ACTN</name>
<gene>
    <name evidence="2" type="ORF">GCM10010151_14390</name>
</gene>
<accession>A0ABN0W590</accession>
<keyword evidence="3" id="KW-1185">Reference proteome</keyword>
<sequence length="156" mass="16431">MTGAEMRWDAGSPAAAPGSVSPDAAPRPAGDETAPPYERVDMLIHRLFEVGLDLHAALGHFREHVEVEVGARKIYEAIAALDEAIKECRGVVIDLLPPDRCAPDALRHGAPDAAENPYRPGGPRPVLALSGETDRPEPVPPSRRSGEGPAAGPAAR</sequence>
<feature type="region of interest" description="Disordered" evidence="1">
    <location>
        <begin position="102"/>
        <end position="156"/>
    </location>
</feature>
<evidence type="ECO:0000313" key="2">
    <source>
        <dbReference type="EMBL" id="GAA0325597.1"/>
    </source>
</evidence>
<comment type="caution">
    <text evidence="2">The sequence shown here is derived from an EMBL/GenBank/DDBJ whole genome shotgun (WGS) entry which is preliminary data.</text>
</comment>
<organism evidence="2 3">
    <name type="scientific">Actinoallomurus spadix</name>
    <dbReference type="NCBI Taxonomy" id="79912"/>
    <lineage>
        <taxon>Bacteria</taxon>
        <taxon>Bacillati</taxon>
        <taxon>Actinomycetota</taxon>
        <taxon>Actinomycetes</taxon>
        <taxon>Streptosporangiales</taxon>
        <taxon>Thermomonosporaceae</taxon>
        <taxon>Actinoallomurus</taxon>
    </lineage>
</organism>
<dbReference type="EMBL" id="BAAABM010000009">
    <property type="protein sequence ID" value="GAA0325597.1"/>
    <property type="molecule type" value="Genomic_DNA"/>
</dbReference>
<dbReference type="RefSeq" id="WP_252800375.1">
    <property type="nucleotide sequence ID" value="NZ_BAAABM010000009.1"/>
</dbReference>
<proteinExistence type="predicted"/>
<protein>
    <submittedName>
        <fullName evidence="2">Uncharacterized protein</fullName>
    </submittedName>
</protein>
<evidence type="ECO:0000313" key="3">
    <source>
        <dbReference type="Proteomes" id="UP001501822"/>
    </source>
</evidence>
<reference evidence="2 3" key="1">
    <citation type="journal article" date="2019" name="Int. J. Syst. Evol. Microbiol.">
        <title>The Global Catalogue of Microorganisms (GCM) 10K type strain sequencing project: providing services to taxonomists for standard genome sequencing and annotation.</title>
        <authorList>
            <consortium name="The Broad Institute Genomics Platform"/>
            <consortium name="The Broad Institute Genome Sequencing Center for Infectious Disease"/>
            <person name="Wu L."/>
            <person name="Ma J."/>
        </authorList>
    </citation>
    <scope>NUCLEOTIDE SEQUENCE [LARGE SCALE GENOMIC DNA]</scope>
    <source>
        <strain evidence="2 3">JCM 3146</strain>
    </source>
</reference>